<feature type="domain" description="Thymidylate kinase-like" evidence="13">
    <location>
        <begin position="16"/>
        <end position="202"/>
    </location>
</feature>
<evidence type="ECO:0000256" key="2">
    <source>
        <dbReference type="ARBA" id="ARBA00012980"/>
    </source>
</evidence>
<comment type="catalytic activity">
    <reaction evidence="10 12">
        <text>dTMP + ATP = dTDP + ADP</text>
        <dbReference type="Rhea" id="RHEA:13517"/>
        <dbReference type="ChEBI" id="CHEBI:30616"/>
        <dbReference type="ChEBI" id="CHEBI:58369"/>
        <dbReference type="ChEBI" id="CHEBI:63528"/>
        <dbReference type="ChEBI" id="CHEBI:456216"/>
        <dbReference type="EC" id="2.7.4.9"/>
    </reaction>
</comment>
<dbReference type="PROSITE" id="PS01331">
    <property type="entry name" value="THYMIDYLATE_KINASE"/>
    <property type="match status" value="1"/>
</dbReference>
<dbReference type="GO" id="GO:0004798">
    <property type="term" value="F:dTMP kinase activity"/>
    <property type="evidence" value="ECO:0007669"/>
    <property type="project" value="UniProtKB-UniRule"/>
</dbReference>
<sequence length="217" mass="24550">MAELGEFYRTGFFVTLEGIEGAGKSTALPFVQRYCMDRGWSVEITREPGGGPLGEALRAIFLDPGLELSVEEELLLLYAGRHEHLRRKILPALQRGALVLCDRFEDSTFAYQGGGRAFPIERIQSLSRWTRLPRSPDLTLWFDVDPAIGAERIRARNPDRLERESLEFFERARRVYAARMAAEPRRYRRICANGTLAEVEQQLASVLAECLPSPAHA</sequence>
<keyword evidence="4 12" id="KW-0808">Transferase</keyword>
<proteinExistence type="inferred from homology"/>
<evidence type="ECO:0000313" key="15">
    <source>
        <dbReference type="Proteomes" id="UP000005522"/>
    </source>
</evidence>
<evidence type="ECO:0000256" key="6">
    <source>
        <dbReference type="ARBA" id="ARBA00022741"/>
    </source>
</evidence>
<evidence type="ECO:0000256" key="10">
    <source>
        <dbReference type="ARBA" id="ARBA00048743"/>
    </source>
</evidence>
<dbReference type="AlphaFoldDB" id="A0A059ZPM6"/>
<dbReference type="Proteomes" id="UP000005522">
    <property type="component" value="Chromosome"/>
</dbReference>
<dbReference type="InterPro" id="IPR018094">
    <property type="entry name" value="Thymidylate_kinase"/>
</dbReference>
<dbReference type="HAMAP" id="MF_00165">
    <property type="entry name" value="Thymidylate_kinase"/>
    <property type="match status" value="1"/>
</dbReference>
<organism evidence="14 15">
    <name type="scientific">Acidithiobacillus caldus (strain ATCC 51756 / DSM 8584 / KU)</name>
    <dbReference type="NCBI Taxonomy" id="637389"/>
    <lineage>
        <taxon>Bacteria</taxon>
        <taxon>Pseudomonadati</taxon>
        <taxon>Pseudomonadota</taxon>
        <taxon>Acidithiobacillia</taxon>
        <taxon>Acidithiobacillales</taxon>
        <taxon>Acidithiobacillaceae</taxon>
        <taxon>Acidithiobacillus</taxon>
    </lineage>
</organism>
<feature type="binding site" evidence="12">
    <location>
        <begin position="18"/>
        <end position="25"/>
    </location>
    <ligand>
        <name>ATP</name>
        <dbReference type="ChEBI" id="CHEBI:30616"/>
    </ligand>
</feature>
<keyword evidence="5 12" id="KW-0545">Nucleotide biosynthesis</keyword>
<dbReference type="GO" id="GO:0005524">
    <property type="term" value="F:ATP binding"/>
    <property type="evidence" value="ECO:0007669"/>
    <property type="project" value="UniProtKB-UniRule"/>
</dbReference>
<comment type="function">
    <text evidence="11 12">Phosphorylation of dTMP to form dTDP in both de novo and salvage pathways of dTTP synthesis.</text>
</comment>
<gene>
    <name evidence="12" type="primary">tmk</name>
    <name evidence="14" type="ORF">Acaty_c1006</name>
</gene>
<keyword evidence="7 12" id="KW-0418">Kinase</keyword>
<dbReference type="FunFam" id="3.40.50.300:FF:000225">
    <property type="entry name" value="Thymidylate kinase"/>
    <property type="match status" value="1"/>
</dbReference>
<evidence type="ECO:0000259" key="13">
    <source>
        <dbReference type="Pfam" id="PF02223"/>
    </source>
</evidence>
<dbReference type="EMBL" id="CP005986">
    <property type="protein sequence ID" value="AIA54879.1"/>
    <property type="molecule type" value="Genomic_DNA"/>
</dbReference>
<dbReference type="GO" id="GO:0006235">
    <property type="term" value="P:dTTP biosynthetic process"/>
    <property type="evidence" value="ECO:0007669"/>
    <property type="project" value="UniProtKB-UniRule"/>
</dbReference>
<evidence type="ECO:0000256" key="9">
    <source>
        <dbReference type="ARBA" id="ARBA00029962"/>
    </source>
</evidence>
<evidence type="ECO:0000313" key="14">
    <source>
        <dbReference type="EMBL" id="AIA54879.1"/>
    </source>
</evidence>
<evidence type="ECO:0000256" key="1">
    <source>
        <dbReference type="ARBA" id="ARBA00009776"/>
    </source>
</evidence>
<evidence type="ECO:0000256" key="8">
    <source>
        <dbReference type="ARBA" id="ARBA00022840"/>
    </source>
</evidence>
<evidence type="ECO:0000256" key="4">
    <source>
        <dbReference type="ARBA" id="ARBA00022679"/>
    </source>
</evidence>
<protein>
    <recommendedName>
        <fullName evidence="3 12">Thymidylate kinase</fullName>
        <ecNumber evidence="2 12">2.7.4.9</ecNumber>
    </recommendedName>
    <alternativeName>
        <fullName evidence="9 12">dTMP kinase</fullName>
    </alternativeName>
</protein>
<dbReference type="CDD" id="cd01672">
    <property type="entry name" value="TMPK"/>
    <property type="match status" value="1"/>
</dbReference>
<evidence type="ECO:0000256" key="5">
    <source>
        <dbReference type="ARBA" id="ARBA00022727"/>
    </source>
</evidence>
<dbReference type="HOGENOM" id="CLU_049131_0_2_6"/>
<dbReference type="Gene3D" id="3.40.50.300">
    <property type="entry name" value="P-loop containing nucleotide triphosphate hydrolases"/>
    <property type="match status" value="1"/>
</dbReference>
<dbReference type="KEGG" id="acz:Acaty_c1006"/>
<dbReference type="PANTHER" id="PTHR10344">
    <property type="entry name" value="THYMIDYLATE KINASE"/>
    <property type="match status" value="1"/>
</dbReference>
<dbReference type="GO" id="GO:0006227">
    <property type="term" value="P:dUDP biosynthetic process"/>
    <property type="evidence" value="ECO:0007669"/>
    <property type="project" value="TreeGrafter"/>
</dbReference>
<dbReference type="GO" id="GO:0006233">
    <property type="term" value="P:dTDP biosynthetic process"/>
    <property type="evidence" value="ECO:0007669"/>
    <property type="project" value="InterPro"/>
</dbReference>
<dbReference type="RefSeq" id="WP_004871467.1">
    <property type="nucleotide sequence ID" value="NZ_CP005986.1"/>
</dbReference>
<keyword evidence="6 12" id="KW-0547">Nucleotide-binding</keyword>
<evidence type="ECO:0000256" key="3">
    <source>
        <dbReference type="ARBA" id="ARBA00017144"/>
    </source>
</evidence>
<dbReference type="GO" id="GO:0005829">
    <property type="term" value="C:cytosol"/>
    <property type="evidence" value="ECO:0007669"/>
    <property type="project" value="TreeGrafter"/>
</dbReference>
<evidence type="ECO:0000256" key="11">
    <source>
        <dbReference type="ARBA" id="ARBA00057735"/>
    </source>
</evidence>
<dbReference type="InterPro" id="IPR039430">
    <property type="entry name" value="Thymidylate_kin-like_dom"/>
</dbReference>
<reference evidence="14 15" key="1">
    <citation type="journal article" date="2009" name="J. Bacteriol.">
        <title>Draft genome sequence of the extremely acidophilic bacterium Acidithiobacillus caldus ATCC 51756 reveals metabolic versatility in the genus Acidithiobacillus.</title>
        <authorList>
            <person name="Valdes J."/>
            <person name="Quatrini R."/>
            <person name="Hallberg K."/>
            <person name="Dopson M."/>
            <person name="Valenzuela P.D."/>
            <person name="Holmes D.S."/>
        </authorList>
    </citation>
    <scope>NUCLEOTIDE SEQUENCE [LARGE SCALE GENOMIC DNA]</scope>
    <source>
        <strain evidence="15">ATCC 51756 / DSM 8584 / KU</strain>
    </source>
</reference>
<dbReference type="PANTHER" id="PTHR10344:SF4">
    <property type="entry name" value="UMP-CMP KINASE 2, MITOCHONDRIAL"/>
    <property type="match status" value="1"/>
</dbReference>
<dbReference type="SUPFAM" id="SSF52540">
    <property type="entry name" value="P-loop containing nucleoside triphosphate hydrolases"/>
    <property type="match status" value="1"/>
</dbReference>
<dbReference type="NCBIfam" id="TIGR00041">
    <property type="entry name" value="DTMP_kinase"/>
    <property type="match status" value="1"/>
</dbReference>
<dbReference type="InterPro" id="IPR018095">
    <property type="entry name" value="Thymidylate_kin_CS"/>
</dbReference>
<dbReference type="InterPro" id="IPR027417">
    <property type="entry name" value="P-loop_NTPase"/>
</dbReference>
<keyword evidence="8 12" id="KW-0067">ATP-binding</keyword>
<name>A0A059ZPM6_ACICK</name>
<dbReference type="eggNOG" id="COG0125">
    <property type="taxonomic scope" value="Bacteria"/>
</dbReference>
<dbReference type="EC" id="2.7.4.9" evidence="2 12"/>
<comment type="similarity">
    <text evidence="1 12">Belongs to the thymidylate kinase family.</text>
</comment>
<evidence type="ECO:0000256" key="7">
    <source>
        <dbReference type="ARBA" id="ARBA00022777"/>
    </source>
</evidence>
<dbReference type="GeneID" id="92931030"/>
<evidence type="ECO:0000256" key="12">
    <source>
        <dbReference type="HAMAP-Rule" id="MF_00165"/>
    </source>
</evidence>
<accession>A0A059ZPM6</accession>
<dbReference type="Pfam" id="PF02223">
    <property type="entry name" value="Thymidylate_kin"/>
    <property type="match status" value="1"/>
</dbReference>